<organism evidence="10 11">
    <name type="scientific">Tissierella praeacuta DSM 18095</name>
    <dbReference type="NCBI Taxonomy" id="1123404"/>
    <lineage>
        <taxon>Bacteria</taxon>
        <taxon>Bacillati</taxon>
        <taxon>Bacillota</taxon>
        <taxon>Tissierellia</taxon>
        <taxon>Tissierellales</taxon>
        <taxon>Tissierellaceae</taxon>
        <taxon>Tissierella</taxon>
    </lineage>
</organism>
<dbReference type="RefSeq" id="WP_072974887.1">
    <property type="nucleotide sequence ID" value="NZ_FQTY01000005.1"/>
</dbReference>
<evidence type="ECO:0000256" key="2">
    <source>
        <dbReference type="ARBA" id="ARBA00008610"/>
    </source>
</evidence>
<feature type="signal peptide" evidence="8">
    <location>
        <begin position="1"/>
        <end position="19"/>
    </location>
</feature>
<dbReference type="PANTHER" id="PTHR34296">
    <property type="entry name" value="TRANSCRIPTIONAL ACTIVATOR PROTEIN MED"/>
    <property type="match status" value="1"/>
</dbReference>
<dbReference type="InterPro" id="IPR003760">
    <property type="entry name" value="PnrA-like"/>
</dbReference>
<evidence type="ECO:0000313" key="11">
    <source>
        <dbReference type="Proteomes" id="UP000184114"/>
    </source>
</evidence>
<keyword evidence="6" id="KW-0449">Lipoprotein</keyword>
<evidence type="ECO:0000313" key="10">
    <source>
        <dbReference type="EMBL" id="SHE68685.1"/>
    </source>
</evidence>
<dbReference type="EMBL" id="FQTY01000005">
    <property type="protein sequence ID" value="SHE68685.1"/>
    <property type="molecule type" value="Genomic_DNA"/>
</dbReference>
<dbReference type="STRING" id="1123404.SAMN02745784_01471"/>
<dbReference type="SUPFAM" id="SSF53822">
    <property type="entry name" value="Periplasmic binding protein-like I"/>
    <property type="match status" value="1"/>
</dbReference>
<evidence type="ECO:0000256" key="7">
    <source>
        <dbReference type="SAM" id="MobiDB-lite"/>
    </source>
</evidence>
<dbReference type="CDD" id="cd19964">
    <property type="entry name" value="PBP1_BMP-like"/>
    <property type="match status" value="1"/>
</dbReference>
<proteinExistence type="inferred from homology"/>
<gene>
    <name evidence="10" type="ORF">SAMN02745784_01471</name>
</gene>
<reference evidence="11" key="1">
    <citation type="submission" date="2016-11" db="EMBL/GenBank/DDBJ databases">
        <authorList>
            <person name="Varghese N."/>
            <person name="Submissions S."/>
        </authorList>
    </citation>
    <scope>NUCLEOTIDE SEQUENCE [LARGE SCALE GENOMIC DNA]</scope>
    <source>
        <strain evidence="11">DSM 18095</strain>
    </source>
</reference>
<dbReference type="PROSITE" id="PS51257">
    <property type="entry name" value="PROKAR_LIPOPROTEIN"/>
    <property type="match status" value="1"/>
</dbReference>
<evidence type="ECO:0000259" key="9">
    <source>
        <dbReference type="Pfam" id="PF02608"/>
    </source>
</evidence>
<evidence type="ECO:0000256" key="3">
    <source>
        <dbReference type="ARBA" id="ARBA00022475"/>
    </source>
</evidence>
<feature type="domain" description="ABC transporter substrate-binding protein PnrA-like" evidence="9">
    <location>
        <begin position="66"/>
        <end position="312"/>
    </location>
</feature>
<evidence type="ECO:0000256" key="1">
    <source>
        <dbReference type="ARBA" id="ARBA00004193"/>
    </source>
</evidence>
<sequence>MKRLLSLIMAIMMVVTMTACTKKDAEPAVVDQGKPETTGEENGEESKDGIAKKACLITTTPLGNDFTDLIWSGFQELEKKGWEVKAIEVSEASEYPEQIRAMAAQGYTAMFTMFDELSNVALELSDELAENYPDLHIFMLDTYMEHDKKNATSVSVDPFESSFVAGYVAANMTEKDIVGWIGHKDTLKVQRFRDGYTAGVNYANNGKSVISAFTGDPFDPVKGQETAKTMIQNNDVDIIYQSAYLGGPGVISACAEAGIKVIGVDDWQGDIDPAVFWSAVKSMDVAVISLAEDHGAGKEFETSVDFDLSSGGSVYDERDEKNIPEELLARVKQLIDDIKSGKIDVYEGFEQYRLNY</sequence>
<feature type="region of interest" description="Disordered" evidence="7">
    <location>
        <begin position="25"/>
        <end position="48"/>
    </location>
</feature>
<feature type="chain" id="PRO_5039564677" evidence="8">
    <location>
        <begin position="20"/>
        <end position="356"/>
    </location>
</feature>
<protein>
    <submittedName>
        <fullName evidence="10">Nucleoside-binding protein</fullName>
    </submittedName>
</protein>
<dbReference type="PANTHER" id="PTHR34296:SF2">
    <property type="entry name" value="ABC TRANSPORTER GUANOSINE-BINDING PROTEIN NUPN"/>
    <property type="match status" value="1"/>
</dbReference>
<dbReference type="InterPro" id="IPR050957">
    <property type="entry name" value="BMP_lipoprotein"/>
</dbReference>
<dbReference type="Gene3D" id="3.40.50.2300">
    <property type="match status" value="2"/>
</dbReference>
<accession>A0A1M4VIK2</accession>
<dbReference type="GeneID" id="90993799"/>
<name>A0A1M4VIK2_9FIRM</name>
<dbReference type="GO" id="GO:0005886">
    <property type="term" value="C:plasma membrane"/>
    <property type="evidence" value="ECO:0007669"/>
    <property type="project" value="UniProtKB-SubCell"/>
</dbReference>
<keyword evidence="3" id="KW-1003">Cell membrane</keyword>
<comment type="similarity">
    <text evidence="2">Belongs to the BMP lipoprotein family.</text>
</comment>
<keyword evidence="4 8" id="KW-0732">Signal</keyword>
<comment type="subcellular location">
    <subcellularLocation>
        <location evidence="1">Cell membrane</location>
        <topology evidence="1">Lipid-anchor</topology>
    </subcellularLocation>
</comment>
<evidence type="ECO:0000256" key="6">
    <source>
        <dbReference type="ARBA" id="ARBA00023288"/>
    </source>
</evidence>
<evidence type="ECO:0000256" key="8">
    <source>
        <dbReference type="SAM" id="SignalP"/>
    </source>
</evidence>
<evidence type="ECO:0000256" key="5">
    <source>
        <dbReference type="ARBA" id="ARBA00023136"/>
    </source>
</evidence>
<evidence type="ECO:0000256" key="4">
    <source>
        <dbReference type="ARBA" id="ARBA00022729"/>
    </source>
</evidence>
<dbReference type="AlphaFoldDB" id="A0A1M4VIK2"/>
<dbReference type="InterPro" id="IPR028082">
    <property type="entry name" value="Peripla_BP_I"/>
</dbReference>
<dbReference type="Proteomes" id="UP000184114">
    <property type="component" value="Unassembled WGS sequence"/>
</dbReference>
<keyword evidence="11" id="KW-1185">Reference proteome</keyword>
<dbReference type="Pfam" id="PF02608">
    <property type="entry name" value="Bmp"/>
    <property type="match status" value="1"/>
</dbReference>
<keyword evidence="5" id="KW-0472">Membrane</keyword>